<evidence type="ECO:0000313" key="2">
    <source>
        <dbReference type="Proteomes" id="UP000077096"/>
    </source>
</evidence>
<proteinExistence type="predicted"/>
<dbReference type="OrthoDB" id="45506at2"/>
<dbReference type="PATRIC" id="fig|93466.3.peg.703"/>
<dbReference type="Proteomes" id="UP000077096">
    <property type="component" value="Chromosome"/>
</dbReference>
<accession>A0A172T277</accession>
<protein>
    <submittedName>
        <fullName evidence="1">Uncharacterized protein</fullName>
    </submittedName>
</protein>
<organism evidence="1 2">
    <name type="scientific">Fervidobacterium pennivorans</name>
    <dbReference type="NCBI Taxonomy" id="93466"/>
    <lineage>
        <taxon>Bacteria</taxon>
        <taxon>Thermotogati</taxon>
        <taxon>Thermotogota</taxon>
        <taxon>Thermotogae</taxon>
        <taxon>Thermotogales</taxon>
        <taxon>Fervidobacteriaceae</taxon>
        <taxon>Fervidobacterium</taxon>
    </lineage>
</organism>
<evidence type="ECO:0000313" key="1">
    <source>
        <dbReference type="EMBL" id="ANE41115.1"/>
    </source>
</evidence>
<sequence length="136" mass="15926">MKIQERSRFLLIMVTLFFLFINGSVLKAETLRLQNNSFNNSFSDYQLNSPWQGFIVVAKYVYKFFNIVGVVETGIKTVRAIGQTTEEAIWKLYNAIQEEEMMEYNKKVISSTLTIEQIYPISYFTMNNFEKTENGE</sequence>
<dbReference type="AlphaFoldDB" id="A0A172T277"/>
<reference evidence="1 2" key="1">
    <citation type="submission" date="2014-08" db="EMBL/GenBank/DDBJ databases">
        <title>Fervidobacterium pennivorans DYC genome.</title>
        <authorList>
            <person name="Wushke S."/>
        </authorList>
    </citation>
    <scope>NUCLEOTIDE SEQUENCE [LARGE SCALE GENOMIC DNA]</scope>
    <source>
        <strain evidence="1 2">DYC</strain>
    </source>
</reference>
<dbReference type="KEGG" id="fng:JM64_03240"/>
<dbReference type="EMBL" id="CP011393">
    <property type="protein sequence ID" value="ANE41115.1"/>
    <property type="molecule type" value="Genomic_DNA"/>
</dbReference>
<name>A0A172T277_FERPE</name>
<gene>
    <name evidence="1" type="ORF">JM64_03240</name>
</gene>